<comment type="caution">
    <text evidence="1">The sequence shown here is derived from an EMBL/GenBank/DDBJ whole genome shotgun (WGS) entry which is preliminary data.</text>
</comment>
<dbReference type="EMBL" id="JAHZIK010000203">
    <property type="protein sequence ID" value="MBW7454461.1"/>
    <property type="molecule type" value="Genomic_DNA"/>
</dbReference>
<gene>
    <name evidence="1" type="ORF">K0U00_10505</name>
</gene>
<sequence length="62" mass="6617">MKVKRYIVNAVPDALPMIRSELGVDAVILGTKVIRVGGFLGMFSKKKMEVIAAVESAGSARP</sequence>
<reference evidence="1 2" key="1">
    <citation type="submission" date="2021-07" db="EMBL/GenBank/DDBJ databases">
        <title>Paenibacillus radiodurans sp. nov., isolated from the southeastern edge of Tengger Desert.</title>
        <authorList>
            <person name="Zhang G."/>
        </authorList>
    </citation>
    <scope>NUCLEOTIDE SEQUENCE [LARGE SCALE GENOMIC DNA]</scope>
    <source>
        <strain evidence="1 2">CCM 7311</strain>
    </source>
</reference>
<proteinExistence type="predicted"/>
<keyword evidence="1" id="KW-0966">Cell projection</keyword>
<keyword evidence="2" id="KW-1185">Reference proteome</keyword>
<name>A0ABS7C0N5_9BACL</name>
<organism evidence="1 2">
    <name type="scientific">Paenibacillus sepulcri</name>
    <dbReference type="NCBI Taxonomy" id="359917"/>
    <lineage>
        <taxon>Bacteria</taxon>
        <taxon>Bacillati</taxon>
        <taxon>Bacillota</taxon>
        <taxon>Bacilli</taxon>
        <taxon>Bacillales</taxon>
        <taxon>Paenibacillaceae</taxon>
        <taxon>Paenibacillus</taxon>
    </lineage>
</organism>
<feature type="non-terminal residue" evidence="1">
    <location>
        <position position="62"/>
    </location>
</feature>
<evidence type="ECO:0000313" key="1">
    <source>
        <dbReference type="EMBL" id="MBW7454461.1"/>
    </source>
</evidence>
<protein>
    <submittedName>
        <fullName evidence="1">Flagellar biosynthesis protein FlhF</fullName>
    </submittedName>
</protein>
<keyword evidence="1" id="KW-0969">Cilium</keyword>
<dbReference type="Proteomes" id="UP001519887">
    <property type="component" value="Unassembled WGS sequence"/>
</dbReference>
<evidence type="ECO:0000313" key="2">
    <source>
        <dbReference type="Proteomes" id="UP001519887"/>
    </source>
</evidence>
<accession>A0ABS7C0N5</accession>
<keyword evidence="1" id="KW-0282">Flagellum</keyword>